<dbReference type="Pfam" id="PF06985">
    <property type="entry name" value="HET"/>
    <property type="match status" value="1"/>
</dbReference>
<dbReference type="AlphaFoldDB" id="A0A9W9GDL7"/>
<comment type="caution">
    <text evidence="2">The sequence shown here is derived from an EMBL/GenBank/DDBJ whole genome shotgun (WGS) entry which is preliminary data.</text>
</comment>
<evidence type="ECO:0000259" key="1">
    <source>
        <dbReference type="Pfam" id="PF06985"/>
    </source>
</evidence>
<reference evidence="2" key="2">
    <citation type="journal article" date="2023" name="IMA Fungus">
        <title>Comparative genomic study of the Penicillium genus elucidates a diverse pangenome and 15 lateral gene transfer events.</title>
        <authorList>
            <person name="Petersen C."/>
            <person name="Sorensen T."/>
            <person name="Nielsen M.R."/>
            <person name="Sondergaard T.E."/>
            <person name="Sorensen J.L."/>
            <person name="Fitzpatrick D.A."/>
            <person name="Frisvad J.C."/>
            <person name="Nielsen K.L."/>
        </authorList>
    </citation>
    <scope>NUCLEOTIDE SEQUENCE</scope>
    <source>
        <strain evidence="2">IBT 30069</strain>
    </source>
</reference>
<name>A0A9W9GDL7_9EURO</name>
<dbReference type="InterPro" id="IPR052895">
    <property type="entry name" value="HetReg/Transcr_Mod"/>
</dbReference>
<dbReference type="Pfam" id="PF23397">
    <property type="entry name" value="DUF7104"/>
    <property type="match status" value="8"/>
</dbReference>
<dbReference type="InterPro" id="IPR010730">
    <property type="entry name" value="HET"/>
</dbReference>
<gene>
    <name evidence="2" type="ORF">N7456_000486</name>
</gene>
<evidence type="ECO:0000313" key="3">
    <source>
        <dbReference type="Proteomes" id="UP001149165"/>
    </source>
</evidence>
<dbReference type="OrthoDB" id="4369806at2759"/>
<evidence type="ECO:0000313" key="2">
    <source>
        <dbReference type="EMBL" id="KAJ5116138.1"/>
    </source>
</evidence>
<dbReference type="InterPro" id="IPR055530">
    <property type="entry name" value="DUF7104"/>
</dbReference>
<protein>
    <submittedName>
        <fullName evidence="2">Heterokaryon incompatibility protein-domain-containing protein</fullName>
    </submittedName>
</protein>
<dbReference type="PANTHER" id="PTHR24148:SF78">
    <property type="entry name" value="HETEROKARYON INCOMPATIBILITY DOMAIN-CONTAINING PROTEIN"/>
    <property type="match status" value="1"/>
</dbReference>
<dbReference type="Gene3D" id="1.20.5.340">
    <property type="match status" value="1"/>
</dbReference>
<keyword evidence="3" id="KW-1185">Reference proteome</keyword>
<feature type="domain" description="Heterokaryon incompatibility" evidence="1">
    <location>
        <begin position="52"/>
        <end position="186"/>
    </location>
</feature>
<sequence length="886" mass="99818">MSSFVYQALPEEPNVTRMVHLLPHTDRNTPIECTIFEYNLSEEGNLNRAHSYVALSYCWGSDVKSESVTLNSRILSVTKNLHTALLYLRDPQLTRTFWIDAICINQDDKDEKSKQIPLMRTIYAQADHVIVWLGEGSENGEEALRSVHYLARQDDNSRKELIPEHLDARSKLLQRDWFRRIWVLQEVGVARCIYLMCGSIRISGHVFCESLIALGLPPSLIDEISPVAYLIKDAPFRSRFEIDSRGALPMGELIGMYGSHRATQRRDKIYALLGLSSDGDSTSLQPKYGEPWHTVFENFTSHIFPGTSIQTWASTETAIIKAKGWILGPVHYTTQDLSKYGQQTITILFNNTARSLGFEKAWEADWEILGCAELIQDGDIIWLLEGSCNPSILRLCNDHFRVILPEIRPKAKKETIHPKREMRYTTWRALTARPKIQDQKEEPHPILLAWSIPVDEAETNFEAPLKLTEVAPEFQECQNDIQSRMNHIGRVVVDIVAGVRVWKRQGKALEHLLHQSGTCVPILELLKIASENLTLDPLGVGSFFGEELMPILLEHRGENLPVSEEVVKRAAGHPGAYGPNIMKLLFEHRKESLPVSEDVVKEAAGNIGEYGPEIMEILFKQRGKTLPVSKDVVKAVFGKSVRYGSKMLEVLFKQRRDNLPISKDVVKAAVGIPGEYGLGIMEVLFKYRGNNLPVSMDVVKAAARNSGEYGPKMMEMLFKYRGETLPVPEGVVKAAARSSGNYRLEMIEVLLRHRGKDVPISEDVVEIVAGLYSREEGPKIMELLFQERKGDLPITEKVVKAAASNPGPHAPEMMEVLFKHRGESLPVSDQIVGVAANNPGPYSAEMLEVLFKHRGRSLKITDEVIKAVEEDPEIMELVLKHGRRSH</sequence>
<reference evidence="2" key="1">
    <citation type="submission" date="2022-11" db="EMBL/GenBank/DDBJ databases">
        <authorList>
            <person name="Petersen C."/>
        </authorList>
    </citation>
    <scope>NUCLEOTIDE SEQUENCE</scope>
    <source>
        <strain evidence="2">IBT 30069</strain>
    </source>
</reference>
<organism evidence="2 3">
    <name type="scientific">Penicillium angulare</name>
    <dbReference type="NCBI Taxonomy" id="116970"/>
    <lineage>
        <taxon>Eukaryota</taxon>
        <taxon>Fungi</taxon>
        <taxon>Dikarya</taxon>
        <taxon>Ascomycota</taxon>
        <taxon>Pezizomycotina</taxon>
        <taxon>Eurotiomycetes</taxon>
        <taxon>Eurotiomycetidae</taxon>
        <taxon>Eurotiales</taxon>
        <taxon>Aspergillaceae</taxon>
        <taxon>Penicillium</taxon>
    </lineage>
</organism>
<proteinExistence type="predicted"/>
<dbReference type="PANTHER" id="PTHR24148">
    <property type="entry name" value="ANKYRIN REPEAT DOMAIN-CONTAINING PROTEIN 39 HOMOLOG-RELATED"/>
    <property type="match status" value="1"/>
</dbReference>
<accession>A0A9W9GDL7</accession>
<dbReference type="EMBL" id="JAPQKH010000001">
    <property type="protein sequence ID" value="KAJ5116138.1"/>
    <property type="molecule type" value="Genomic_DNA"/>
</dbReference>
<dbReference type="Proteomes" id="UP001149165">
    <property type="component" value="Unassembled WGS sequence"/>
</dbReference>